<feature type="compositionally biased region" description="Basic residues" evidence="1">
    <location>
        <begin position="1"/>
        <end position="12"/>
    </location>
</feature>
<sequence length="500" mass="54282">MPPKPKGLKASKRAAPVDPATLANDTSAAETQPKLNKEQTMPLDEDALTLGDLFELRTSVLEILYPFPTSLSLEDADPDRIDEARSFLRGILHGCAVLEPFVPLSDYGDLDDEARGDGSRDEENVSKRRADVAEDKLEALGVGTSWQQHLAEPSLWFLQSFALHYLGELFEPPEEILKASAVKNAAGTKRRKVDVREPQTREAWFDAAWSRLRLVVDGLFPAAWEGADDADHLVIMSLVASLYSHCQARYVDALFGAGADDDALDVEGEDAWFGWRYDCAGSGNSLGAESHYLGASDSIPAYLRAVTARIALLEARAPAGPEAAVEELAKGVKELHLYGDSHLLELQDDDDALPLYRFLVDVCVADASAARFLLLEDAVEAKYRPDAGDDDDDEEGEVTPLPLDADEVVAAKKAAEEATVAVRKTLEAFKALPAEFAHPSAKLAQYRKLEEVLLVSSALINPDETDAMAAREREIDDVRKEGGLEQDVAAEGAADAGKEA</sequence>
<name>A0AAV5GQX5_9BASI</name>
<dbReference type="AlphaFoldDB" id="A0AAV5GQX5"/>
<feature type="region of interest" description="Disordered" evidence="1">
    <location>
        <begin position="478"/>
        <end position="500"/>
    </location>
</feature>
<keyword evidence="3" id="KW-1185">Reference proteome</keyword>
<evidence type="ECO:0000313" key="3">
    <source>
        <dbReference type="Proteomes" id="UP001342314"/>
    </source>
</evidence>
<gene>
    <name evidence="2" type="ORF">Rhopal_005320-T1</name>
</gene>
<evidence type="ECO:0008006" key="4">
    <source>
        <dbReference type="Google" id="ProtNLM"/>
    </source>
</evidence>
<feature type="compositionally biased region" description="Polar residues" evidence="1">
    <location>
        <begin position="23"/>
        <end position="34"/>
    </location>
</feature>
<feature type="compositionally biased region" description="Low complexity" evidence="1">
    <location>
        <begin position="489"/>
        <end position="500"/>
    </location>
</feature>
<accession>A0AAV5GQX5</accession>
<dbReference type="Proteomes" id="UP001342314">
    <property type="component" value="Unassembled WGS sequence"/>
</dbReference>
<reference evidence="2 3" key="1">
    <citation type="submission" date="2021-12" db="EMBL/GenBank/DDBJ databases">
        <title>High titer production of polyol ester of fatty acids by Rhodotorula paludigena BS15 towards product separation-free biomass refinery.</title>
        <authorList>
            <person name="Mano J."/>
            <person name="Ono H."/>
            <person name="Tanaka T."/>
            <person name="Naito K."/>
            <person name="Sushida H."/>
            <person name="Ike M."/>
            <person name="Tokuyasu K."/>
            <person name="Kitaoka M."/>
        </authorList>
    </citation>
    <scope>NUCLEOTIDE SEQUENCE [LARGE SCALE GENOMIC DNA]</scope>
    <source>
        <strain evidence="2 3">BS15</strain>
    </source>
</reference>
<feature type="region of interest" description="Disordered" evidence="1">
    <location>
        <begin position="1"/>
        <end position="41"/>
    </location>
</feature>
<organism evidence="2 3">
    <name type="scientific">Rhodotorula paludigena</name>
    <dbReference type="NCBI Taxonomy" id="86838"/>
    <lineage>
        <taxon>Eukaryota</taxon>
        <taxon>Fungi</taxon>
        <taxon>Dikarya</taxon>
        <taxon>Basidiomycota</taxon>
        <taxon>Pucciniomycotina</taxon>
        <taxon>Microbotryomycetes</taxon>
        <taxon>Sporidiobolales</taxon>
        <taxon>Sporidiobolaceae</taxon>
        <taxon>Rhodotorula</taxon>
    </lineage>
</organism>
<evidence type="ECO:0000256" key="1">
    <source>
        <dbReference type="SAM" id="MobiDB-lite"/>
    </source>
</evidence>
<dbReference type="EMBL" id="BQKY01000011">
    <property type="protein sequence ID" value="GJN92290.1"/>
    <property type="molecule type" value="Genomic_DNA"/>
</dbReference>
<protein>
    <recommendedName>
        <fullName evidence="4">Proteophosphoglycan ppg4</fullName>
    </recommendedName>
</protein>
<comment type="caution">
    <text evidence="2">The sequence shown here is derived from an EMBL/GenBank/DDBJ whole genome shotgun (WGS) entry which is preliminary data.</text>
</comment>
<evidence type="ECO:0000313" key="2">
    <source>
        <dbReference type="EMBL" id="GJN92290.1"/>
    </source>
</evidence>
<proteinExistence type="predicted"/>